<keyword evidence="2" id="KW-1185">Reference proteome</keyword>
<evidence type="ECO:0000313" key="1">
    <source>
        <dbReference type="EMBL" id="MBP1474672.1"/>
    </source>
</evidence>
<evidence type="ECO:0000313" key="2">
    <source>
        <dbReference type="Proteomes" id="UP000823790"/>
    </source>
</evidence>
<dbReference type="Pfam" id="PF13692">
    <property type="entry name" value="Glyco_trans_1_4"/>
    <property type="match status" value="1"/>
</dbReference>
<organism evidence="1 2">
    <name type="scientific">Frateuria flava</name>
    <dbReference type="NCBI Taxonomy" id="2821489"/>
    <lineage>
        <taxon>Bacteria</taxon>
        <taxon>Pseudomonadati</taxon>
        <taxon>Pseudomonadota</taxon>
        <taxon>Gammaproteobacteria</taxon>
        <taxon>Lysobacterales</taxon>
        <taxon>Rhodanobacteraceae</taxon>
        <taxon>Frateuria</taxon>
    </lineage>
</organism>
<dbReference type="Gene3D" id="3.40.50.2000">
    <property type="entry name" value="Glycogen Phosphorylase B"/>
    <property type="match status" value="2"/>
</dbReference>
<keyword evidence="1" id="KW-0328">Glycosyltransferase</keyword>
<dbReference type="PANTHER" id="PTHR45947">
    <property type="entry name" value="SULFOQUINOVOSYL TRANSFERASE SQD2"/>
    <property type="match status" value="1"/>
</dbReference>
<gene>
    <name evidence="1" type="ORF">J7I44_10205</name>
</gene>
<dbReference type="PANTHER" id="PTHR45947:SF3">
    <property type="entry name" value="SULFOQUINOVOSYL TRANSFERASE SQD2"/>
    <property type="match status" value="1"/>
</dbReference>
<dbReference type="EMBL" id="JAGJRS010000019">
    <property type="protein sequence ID" value="MBP1474672.1"/>
    <property type="molecule type" value="Genomic_DNA"/>
</dbReference>
<sequence length="359" mass="40066">MKVLFVGKRFYTNRDALREKYGRIWNLPWHWAQAGVPTRLWLVDYHSRDLVRKTEGQLDVVSTPVRTLSVFKQYLRQSRLSSKPDVVVASGDCYIGLLAYRLARRLRARFVFDIYDKYDEFGAFATLPGFDPYDFLLRRADACMFASRALMERTGERVKKSVLVRNGIDTSNFYPRDMQACRTALGLPLDATIIGYFGSLDKGRGIDDLLSARQRLLASGSDLQVLIGGKPRAGLVLDGSGIHYLGDLPYPDVPRALACCDLLALPYRRSAYLDMASSCKIVEYMAMQRPIVATRTPNFTENFIDIAAQLGGLMAEPGDPADLARAILDQTVARKVLPAPSELGWDAIALAARTALSLI</sequence>
<keyword evidence="1" id="KW-0808">Transferase</keyword>
<protein>
    <submittedName>
        <fullName evidence="1">Glycosyltransferase</fullName>
        <ecNumber evidence="1">2.4.-.-</ecNumber>
    </submittedName>
</protein>
<dbReference type="SUPFAM" id="SSF53756">
    <property type="entry name" value="UDP-Glycosyltransferase/glycogen phosphorylase"/>
    <property type="match status" value="1"/>
</dbReference>
<proteinExistence type="predicted"/>
<dbReference type="InterPro" id="IPR050194">
    <property type="entry name" value="Glycosyltransferase_grp1"/>
</dbReference>
<accession>A0ABS4DNN7</accession>
<dbReference type="RefSeq" id="WP_209619910.1">
    <property type="nucleotide sequence ID" value="NZ_JAGJRS010000019.1"/>
</dbReference>
<dbReference type="Proteomes" id="UP000823790">
    <property type="component" value="Unassembled WGS sequence"/>
</dbReference>
<dbReference type="EC" id="2.4.-.-" evidence="1"/>
<reference evidence="1 2" key="1">
    <citation type="submission" date="2021-04" db="EMBL/GenBank/DDBJ databases">
        <authorList>
            <person name="Huq M.A."/>
        </authorList>
    </citation>
    <scope>NUCLEOTIDE SEQUENCE [LARGE SCALE GENOMIC DNA]</scope>
    <source>
        <strain evidence="1 2">MAH-13</strain>
    </source>
</reference>
<dbReference type="GO" id="GO:0016757">
    <property type="term" value="F:glycosyltransferase activity"/>
    <property type="evidence" value="ECO:0007669"/>
    <property type="project" value="UniProtKB-KW"/>
</dbReference>
<name>A0ABS4DNN7_9GAMM</name>
<comment type="caution">
    <text evidence="1">The sequence shown here is derived from an EMBL/GenBank/DDBJ whole genome shotgun (WGS) entry which is preliminary data.</text>
</comment>